<feature type="region of interest" description="Disordered" evidence="6">
    <location>
        <begin position="1861"/>
        <end position="1916"/>
    </location>
</feature>
<feature type="region of interest" description="Disordered" evidence="6">
    <location>
        <begin position="518"/>
        <end position="552"/>
    </location>
</feature>
<dbReference type="GO" id="GO:0005509">
    <property type="term" value="F:calcium ion binding"/>
    <property type="evidence" value="ECO:0007669"/>
    <property type="project" value="InterPro"/>
</dbReference>
<reference evidence="10" key="1">
    <citation type="submission" date="2021-08" db="EMBL/GenBank/DDBJ databases">
        <authorList>
            <person name="Misof B."/>
            <person name="Oliver O."/>
            <person name="Podsiadlowski L."/>
            <person name="Donath A."/>
            <person name="Peters R."/>
            <person name="Mayer C."/>
            <person name="Rust J."/>
            <person name="Gunkel S."/>
            <person name="Lesny P."/>
            <person name="Martin S."/>
            <person name="Oeyen J.P."/>
            <person name="Petersen M."/>
            <person name="Panagiotis P."/>
            <person name="Wilbrandt J."/>
            <person name="Tanja T."/>
        </authorList>
    </citation>
    <scope>NUCLEOTIDE SEQUENCE</scope>
    <source>
        <strain evidence="10">GBR_01_08_01A</strain>
        <tissue evidence="10">Thorax + abdomen</tissue>
    </source>
</reference>
<evidence type="ECO:0000256" key="1">
    <source>
        <dbReference type="ARBA" id="ARBA00022536"/>
    </source>
</evidence>
<evidence type="ECO:0000313" key="11">
    <source>
        <dbReference type="Proteomes" id="UP001258017"/>
    </source>
</evidence>
<dbReference type="PROSITE" id="PS50024">
    <property type="entry name" value="SEA"/>
    <property type="match status" value="1"/>
</dbReference>
<feature type="transmembrane region" description="Helical" evidence="7">
    <location>
        <begin position="3243"/>
        <end position="3268"/>
    </location>
</feature>
<keyword evidence="3" id="KW-0677">Repeat</keyword>
<name>A0AAD9VIG9_9HYME</name>
<dbReference type="CDD" id="cd00054">
    <property type="entry name" value="EGF_CA"/>
    <property type="match status" value="1"/>
</dbReference>
<dbReference type="InterPro" id="IPR001881">
    <property type="entry name" value="EGF-like_Ca-bd_dom"/>
</dbReference>
<feature type="compositionally biased region" description="Basic and acidic residues" evidence="6">
    <location>
        <begin position="1518"/>
        <end position="1542"/>
    </location>
</feature>
<dbReference type="InterPro" id="IPR000742">
    <property type="entry name" value="EGF"/>
</dbReference>
<dbReference type="InterPro" id="IPR018097">
    <property type="entry name" value="EGF_Ca-bd_CS"/>
</dbReference>
<feature type="region of interest" description="Disordered" evidence="6">
    <location>
        <begin position="3528"/>
        <end position="3587"/>
    </location>
</feature>
<feature type="compositionally biased region" description="Polar residues" evidence="6">
    <location>
        <begin position="2091"/>
        <end position="2110"/>
    </location>
</feature>
<comment type="caution">
    <text evidence="5">Lacks conserved residue(s) required for the propagation of feature annotation.</text>
</comment>
<feature type="disulfide bond" evidence="5">
    <location>
        <begin position="3228"/>
        <end position="3237"/>
    </location>
</feature>
<dbReference type="FunFam" id="2.10.25.10:FF:000038">
    <property type="entry name" value="Fibrillin 2"/>
    <property type="match status" value="1"/>
</dbReference>
<feature type="compositionally biased region" description="Basic and acidic residues" evidence="6">
    <location>
        <begin position="1571"/>
        <end position="1580"/>
    </location>
</feature>
<keyword evidence="11" id="KW-1185">Reference proteome</keyword>
<accession>A0AAD9VIG9</accession>
<feature type="domain" description="EGF-like" evidence="9">
    <location>
        <begin position="3150"/>
        <end position="3191"/>
    </location>
</feature>
<dbReference type="PROSITE" id="PS00010">
    <property type="entry name" value="ASX_HYDROXYL"/>
    <property type="match status" value="1"/>
</dbReference>
<dbReference type="SMART" id="SM00181">
    <property type="entry name" value="EGF"/>
    <property type="match status" value="3"/>
</dbReference>
<feature type="compositionally biased region" description="Polar residues" evidence="6">
    <location>
        <begin position="518"/>
        <end position="536"/>
    </location>
</feature>
<dbReference type="PANTHER" id="PTHR24050:SF28">
    <property type="entry name" value="UROMODULIN-LIKE"/>
    <property type="match status" value="1"/>
</dbReference>
<feature type="region of interest" description="Disordered" evidence="6">
    <location>
        <begin position="1515"/>
        <end position="1595"/>
    </location>
</feature>
<dbReference type="InterPro" id="IPR009030">
    <property type="entry name" value="Growth_fac_rcpt_cys_sf"/>
</dbReference>
<keyword evidence="7" id="KW-0812">Transmembrane</keyword>
<dbReference type="InterPro" id="IPR049883">
    <property type="entry name" value="NOTCH1_EGF-like"/>
</dbReference>
<feature type="compositionally biased region" description="Basic and acidic residues" evidence="6">
    <location>
        <begin position="3533"/>
        <end position="3558"/>
    </location>
</feature>
<dbReference type="SUPFAM" id="SSF82671">
    <property type="entry name" value="SEA domain"/>
    <property type="match status" value="1"/>
</dbReference>
<feature type="region of interest" description="Disordered" evidence="6">
    <location>
        <begin position="200"/>
        <end position="256"/>
    </location>
</feature>
<dbReference type="Gene3D" id="2.10.25.10">
    <property type="entry name" value="Laminin"/>
    <property type="match status" value="1"/>
</dbReference>
<feature type="region of interest" description="Disordered" evidence="6">
    <location>
        <begin position="428"/>
        <end position="506"/>
    </location>
</feature>
<keyword evidence="7" id="KW-1133">Transmembrane helix</keyword>
<comment type="caution">
    <text evidence="10">The sequence shown here is derived from an EMBL/GenBank/DDBJ whole genome shotgun (WGS) entry which is preliminary data.</text>
</comment>
<dbReference type="InterPro" id="IPR000082">
    <property type="entry name" value="SEA_dom"/>
</dbReference>
<dbReference type="Pfam" id="PF01390">
    <property type="entry name" value="SEA"/>
    <property type="match status" value="1"/>
</dbReference>
<dbReference type="PROSITE" id="PS50026">
    <property type="entry name" value="EGF_3"/>
    <property type="match status" value="2"/>
</dbReference>
<evidence type="ECO:0000259" key="9">
    <source>
        <dbReference type="PROSITE" id="PS50026"/>
    </source>
</evidence>
<reference evidence="10" key="2">
    <citation type="journal article" date="2023" name="Commun. Biol.">
        <title>Intrasexual cuticular hydrocarbon dimorphism in a wasp sheds light on hydrocarbon biosynthesis genes in Hymenoptera.</title>
        <authorList>
            <person name="Moris V.C."/>
            <person name="Podsiadlowski L."/>
            <person name="Martin S."/>
            <person name="Oeyen J.P."/>
            <person name="Donath A."/>
            <person name="Petersen M."/>
            <person name="Wilbrandt J."/>
            <person name="Misof B."/>
            <person name="Liedtke D."/>
            <person name="Thamm M."/>
            <person name="Scheiner R."/>
            <person name="Schmitt T."/>
            <person name="Niehuis O."/>
        </authorList>
    </citation>
    <scope>NUCLEOTIDE SEQUENCE</scope>
    <source>
        <strain evidence="10">GBR_01_08_01A</strain>
    </source>
</reference>
<dbReference type="Gene3D" id="3.30.70.960">
    <property type="entry name" value="SEA domain"/>
    <property type="match status" value="1"/>
</dbReference>
<feature type="region of interest" description="Disordered" evidence="6">
    <location>
        <begin position="2488"/>
        <end position="2543"/>
    </location>
</feature>
<evidence type="ECO:0000256" key="3">
    <source>
        <dbReference type="ARBA" id="ARBA00022737"/>
    </source>
</evidence>
<feature type="compositionally biased region" description="Acidic residues" evidence="6">
    <location>
        <begin position="201"/>
        <end position="225"/>
    </location>
</feature>
<gene>
    <name evidence="10" type="ORF">KPH14_007332</name>
</gene>
<dbReference type="Proteomes" id="UP001258017">
    <property type="component" value="Unassembled WGS sequence"/>
</dbReference>
<dbReference type="InterPro" id="IPR000152">
    <property type="entry name" value="EGF-type_Asp/Asn_hydroxyl_site"/>
</dbReference>
<evidence type="ECO:0000259" key="8">
    <source>
        <dbReference type="PROSITE" id="PS50024"/>
    </source>
</evidence>
<organism evidence="10 11">
    <name type="scientific">Odynerus spinipes</name>
    <dbReference type="NCBI Taxonomy" id="1348599"/>
    <lineage>
        <taxon>Eukaryota</taxon>
        <taxon>Metazoa</taxon>
        <taxon>Ecdysozoa</taxon>
        <taxon>Arthropoda</taxon>
        <taxon>Hexapoda</taxon>
        <taxon>Insecta</taxon>
        <taxon>Pterygota</taxon>
        <taxon>Neoptera</taxon>
        <taxon>Endopterygota</taxon>
        <taxon>Hymenoptera</taxon>
        <taxon>Apocrita</taxon>
        <taxon>Aculeata</taxon>
        <taxon>Vespoidea</taxon>
        <taxon>Vespidae</taxon>
        <taxon>Eumeninae</taxon>
        <taxon>Odynerus</taxon>
    </lineage>
</organism>
<proteinExistence type="predicted"/>
<dbReference type="PROSITE" id="PS01187">
    <property type="entry name" value="EGF_CA"/>
    <property type="match status" value="1"/>
</dbReference>
<keyword evidence="4 5" id="KW-1015">Disulfide bond</keyword>
<protein>
    <recommendedName>
        <fullName evidence="12">63 kDa sperm flagellar membrane protein</fullName>
    </recommendedName>
</protein>
<feature type="compositionally biased region" description="Low complexity" evidence="6">
    <location>
        <begin position="1213"/>
        <end position="1224"/>
    </location>
</feature>
<evidence type="ECO:0000256" key="4">
    <source>
        <dbReference type="ARBA" id="ARBA00023157"/>
    </source>
</evidence>
<dbReference type="PANTHER" id="PTHR24050">
    <property type="entry name" value="PA14 DOMAIN-CONTAINING PROTEIN"/>
    <property type="match status" value="1"/>
</dbReference>
<sequence>MRTHTQVNREDCNISGEQYNGLNYDENLSQEYSRSTHDTAYPVDKEENQTLENSPSDSVDDNLGNRPRKRVRIRIPVVRSRVPKKHKVIVVRRRPLTPSTKSEQIQSTTHAPRRVVTRIRPLGPVQSKQSTDVIDSDHVIPETTRHKITITRKRKIEPTPSTTAPKKGRITVKKLVAIRPIEPTSTLAIITTGFFSAPSDYSDEYEDYSDEYEDEESTEDVEDDENHLTTTPSLDTAPTVIDSTPEEEKSEFKTPELEVTSTYEIVDPTPVIITNNFFFPPSDDEEDVSYEDDYVETSTPAEIAEEVTEKFVDLTDNNENVTTPVSTSLDGENDTIQHDIQLEDVDNATVTSNIDSEDVTNPIVEDVVLDRDTAILNANTVSISMSIATSSLIEKETSFLQTMAVTKEPSEFVSTEGETIETTTPVEVKETTPLEEEEETTPIEEQETTILGEEETTLPREEETTPLEEKETTPLEDEETTLPENEDTTSLQEENITLPQKEDNELIKKSNDTLQETFISDDNTNISDESLEQTTIEPDVTEQPVSSISETVETNIERNPEDISTDNTKDFDSVENTSIPTNYVTDINVVINSEEEQKEEKHKEDDEILTVKPIELYNKPETDSIVTPQTVVDILSSFTTPIPETFITSDFSVSSSFDDSYIPSVIPLNAEYTKPNTPVIQTQKTAMFNLNASTIASTIASSPTPEDIESGLVDDLYLSLSRPDFSQILKSKSETINLESKSVPDVPLEPSTSIYYTETTVTSTRLRTYTYIVTKLNGLETQVTSSTTVKPKVTTLTMTVPITVTVTPTMESSVNIHSSICSPVYVLGEDNSKEEEEGRKLNLATRVMSNGVEVIVAGPTPALRWENSNPQPTLTLSDTVVMLLPQEKPNDFVTKTCTTTFTYFGAINNSGSTVISTEVVSNTATEERHKKPGLETASVVLEASPTLRTEVLKTTYTYLTLDNDHANVEDPLISSTKVVTNTITAPQHYLHMILEPSEVSHPETNTYLSTRVLEKTFMEDGHTKVQTTSDTVTQLIITESAPPPRPTSVTTTLTALDNIEGSMTDVMKTYYITYTYYNTFLEKGTSVIRTNIATSTNVALEKVPAKDTSTTKGVPVNSTPEPIQIFATKTYLTTFTYFTTLLQAGPDGETSTTISSRSHIIENVVTESIAPSLLDAGYMNALLTTAYHSDSVKNVVTGSTIIFFDEEDQIDPTTTSSLVESTTSPGIGKDEKPSENLTLTTLASVSSDAAESTVNRVDHINNQDNNTNNTTTLLNNTAEHKRPSTQDGGQLSNLLNLGSLGINSLSALKPVITAMAGLLQGKTTATRRNDTETSSVIQEATTQRSPIYIPVAEFSDGDIEVAESQNIAAHLVNPKHNHIAETRHKVTSSLADGIPISPGEIITANSDVIIGKPGKMAPRPPQSFVNKDEHFGMKPPPLPVPNIPVHPVLEVLENNREDYQEQHPPKIYKDQLQIIPSHRIYEEHLKIPLSMSLNAKLQVVPTQPQKLHPVQSIQTNKIESKHDHDPLLKPPDKPGTEKHINKQSEWGTDGSRGPWGVTNPLTPPAPPVTFGDHHSEKPANDKSWPSTSFKQQKRPNWAQKDSFLPDAFPEIQTSETLSAPSEPIVHQVPHIIDRSTGQPLLVNIQPSQVANVMIPQDGTQALIFGDTGERHISGQYFDDPSPYPEPEIGPGFVGIQKAEDLFQNSHGKDPLNYMVPPSPPSNFKPPIQKTDSSNRPHTMRLPQVRFDHIKPPANLEPPFNRPDRRPAEIHLLKQSHGSSVTNGQGFVHSEILVHHRPETLNLQLGSHPPLLSNGHPSSTYSSNGQYLKAQKPINILPTVPSRRTEAPTELSHIYTYHNKPDSGNEVVSNSNWKLNKKPPRITLNNRPRPQSILRPTTHRPHSRPTYIDKPNPHTTKTTYPTSQKLPFKQQNPGLLSHQVPPNIYLQYQFSNKPVLVNNKNINNITNQGVTHNYQVNFQDRLPQPNPEKTNPVNSNTADSVAKWDSNRVPTGAIEYHNPSYVKVKSENTEYHSPMLMVTSKNHTTDDTHFDAHNNSRPLDSDFAASEHIKSQDTDSGDVTYEKQSNIEVNQQNNNSKDSVNNYGSTDSSNVLFGKPSNAEQNVAHSKDEIKHILHPGEPFRLNNNSLMSQNETFYATAVYELPDTTDNPHKMYNNYSNRDKYYEHAGTESDLNYRTVQVQTSTSQYSYNPDDIIDLKPPASVSQVRPVSDHESNNFYSKPHVIVTPETRPTRGPNVEIITKPTDILDKRNSTVNYMNDHKSSTLESSVNENSHKEHKIDQYPSISEDTVNQYARPSWSLGNLDPDTYMPQKKSETKHNEFKNYTISDSTHKETSRYPDQKLVTRIHPGHPYIITKPKLQVPEPVIISSTPMKPNSHMQSNVQFSMPIEITGDEQDDSKTQTERPPSMLVTKNNSLKNKNQDKETLETAYQTNFASLDSVIGNSEMHKIKNNAHDIITAHSGAQNMLFNLKDPDVPSRDMMPPPLNSESSKLEDEQQNLKPPPPPSNDVLGLSPPPLDITTTYRPLQHRPDSILINESDLKLSSKYIPLKELPKTVVQPQPSMKPPNLRSTMTKPHLVEQPSERVVPSSPMLQTKSYEISTTKVGTPPFGPTQKTTENISNTYNNKSKYGTTQNTVNTSIISTPVIRASTSTKRMEHSNIPRVPVPQTTITMANTVTPTQLKSSENYIKSSKSSLQSDIKPTKSYTFETSQTSIKMAEHPVFLQSSHDYILPSINTEPTESLTYIVGIGEIKESTMQNHELTKTYKKMNATKAEKLPNTAGTQTDHSLKNMSVDLLSKEYVDFKINDTTSKTVKPIIGTVIYENVSDTNVGVKPKEIVRIKMSTLTKVETLAVGLPPTTRTFLLTHTMTSTTVETVTETLLHPTSTLSTMSSNILQSIVTRMPSIYKNSIDNDSIFIVMSDQKPPAPDAEEVDAVYDEEDISRDEQSPTNNEIHRVLAGGILGAPVVPIRSTNQCTPECKGSKAETCLEVENEMRCVCRPGFARMFPDRPCKPTYTYTIHVGLDRIGHEPVVYQENLNDSTSMAYRRLAGPVKDALDRTLMQSDLRDIYKALKISTFTSDPVKVAFHVQLSDNANETRLKEVLRKYLVGSNYSLGGTEVYASKNLESIHASDFDECSVEEDGPHHDCSPNAACFNLRGSYQCSCKEGWADLSENPAYPGRICSQAPIGCAGCNNKGHCVTNIHGHEVCECFPWYSGQRCQVNLKVMLIALVTTGAILLGLLAVCVGLACFRQPVHNKHTSGDTRAIIPGTGGDTSSEDSIGDVTIPYHVPHVLPPPPQMIAPLPPMKRPIRKISEKSHHPSRKPVATTSEITNDEQRDRSLTVMIPRAKYRSVPQSPQNYKTTMSTFVTDEHKLINYLDNGPNHSGNRKQSISSTKDCKESDLQATRAPIISTGALVSAGFQVSATVTRTMDAESTLARSCGETTIEPPTKVLQNCDSQGDLTSTLARSCGETTIQAQTKLLRQDLGEAGSILARSCEETTIQPFTKMAAARTSSIKDTRNNKNSRDNGSEGHTMAERDLGSTLRLPAHHPPLYSPDRVSDRESNFDSL</sequence>
<feature type="compositionally biased region" description="Polar residues" evidence="6">
    <location>
        <begin position="3400"/>
        <end position="3413"/>
    </location>
</feature>
<feature type="region of interest" description="Disordered" evidence="6">
    <location>
        <begin position="2091"/>
        <end position="2115"/>
    </location>
</feature>
<evidence type="ECO:0008006" key="12">
    <source>
        <dbReference type="Google" id="ProtNLM"/>
    </source>
</evidence>
<dbReference type="Pfam" id="PF07645">
    <property type="entry name" value="EGF_CA"/>
    <property type="match status" value="1"/>
</dbReference>
<evidence type="ECO:0000313" key="10">
    <source>
        <dbReference type="EMBL" id="KAK2575971.1"/>
    </source>
</evidence>
<feature type="region of interest" description="Disordered" evidence="6">
    <location>
        <begin position="3332"/>
        <end position="3355"/>
    </location>
</feature>
<feature type="compositionally biased region" description="Acidic residues" evidence="6">
    <location>
        <begin position="474"/>
        <end position="487"/>
    </location>
</feature>
<evidence type="ECO:0000256" key="5">
    <source>
        <dbReference type="PROSITE-ProRule" id="PRU00076"/>
    </source>
</evidence>
<dbReference type="SMART" id="SM00179">
    <property type="entry name" value="EGF_CA"/>
    <property type="match status" value="1"/>
</dbReference>
<dbReference type="EMBL" id="JAIFRP010004408">
    <property type="protein sequence ID" value="KAK2575971.1"/>
    <property type="molecule type" value="Genomic_DNA"/>
</dbReference>
<feature type="compositionally biased region" description="Basic and acidic residues" evidence="6">
    <location>
        <begin position="457"/>
        <end position="473"/>
    </location>
</feature>
<feature type="domain" description="EGF-like" evidence="9">
    <location>
        <begin position="3203"/>
        <end position="3238"/>
    </location>
</feature>
<evidence type="ECO:0000256" key="6">
    <source>
        <dbReference type="SAM" id="MobiDB-lite"/>
    </source>
</evidence>
<feature type="compositionally biased region" description="Basic and acidic residues" evidence="6">
    <location>
        <begin position="246"/>
        <end position="256"/>
    </location>
</feature>
<keyword evidence="1 5" id="KW-0245">EGF-like domain</keyword>
<feature type="region of interest" description="Disordered" evidence="6">
    <location>
        <begin position="2411"/>
        <end position="2438"/>
    </location>
</feature>
<evidence type="ECO:0000256" key="2">
    <source>
        <dbReference type="ARBA" id="ARBA00022729"/>
    </source>
</evidence>
<keyword evidence="2" id="KW-0732">Signal</keyword>
<dbReference type="PROSITE" id="PS00022">
    <property type="entry name" value="EGF_1"/>
    <property type="match status" value="1"/>
</dbReference>
<dbReference type="InterPro" id="IPR052235">
    <property type="entry name" value="Nephronectin_domain"/>
</dbReference>
<feature type="compositionally biased region" description="Polar residues" evidence="6">
    <location>
        <begin position="543"/>
        <end position="552"/>
    </location>
</feature>
<dbReference type="InterPro" id="IPR036364">
    <property type="entry name" value="SEA_dom_sf"/>
</dbReference>
<feature type="compositionally biased region" description="Acidic residues" evidence="6">
    <location>
        <begin position="433"/>
        <end position="456"/>
    </location>
</feature>
<feature type="region of interest" description="Disordered" evidence="6">
    <location>
        <begin position="3397"/>
        <end position="3417"/>
    </location>
</feature>
<dbReference type="SUPFAM" id="SSF57184">
    <property type="entry name" value="Growth factor receptor domain"/>
    <property type="match status" value="1"/>
</dbReference>
<keyword evidence="7" id="KW-0472">Membrane</keyword>
<feature type="compositionally biased region" description="Basic and acidic residues" evidence="6">
    <location>
        <begin position="3576"/>
        <end position="3587"/>
    </location>
</feature>
<evidence type="ECO:0000256" key="7">
    <source>
        <dbReference type="SAM" id="Phobius"/>
    </source>
</evidence>
<feature type="domain" description="SEA" evidence="8">
    <location>
        <begin position="3031"/>
        <end position="3144"/>
    </location>
</feature>
<feature type="region of interest" description="Disordered" evidence="6">
    <location>
        <begin position="46"/>
        <end position="67"/>
    </location>
</feature>
<feature type="region of interest" description="Disordered" evidence="6">
    <location>
        <begin position="1213"/>
        <end position="1233"/>
    </location>
</feature>